<reference evidence="3 4" key="1">
    <citation type="submission" date="2020-08" db="EMBL/GenBank/DDBJ databases">
        <authorList>
            <person name="Newling K."/>
            <person name="Davey J."/>
            <person name="Forrester S."/>
        </authorList>
    </citation>
    <scope>NUCLEOTIDE SEQUENCE [LARGE SCALE GENOMIC DNA]</scope>
    <source>
        <strain evidence="4">Crithidia deanei Carvalho (ATCC PRA-265)</strain>
    </source>
</reference>
<proteinExistence type="predicted"/>
<feature type="coiled-coil region" evidence="1">
    <location>
        <begin position="445"/>
        <end position="632"/>
    </location>
</feature>
<name>A0A7G2CIV2_9TRYP</name>
<keyword evidence="1" id="KW-0175">Coiled coil</keyword>
<evidence type="ECO:0000313" key="4">
    <source>
        <dbReference type="Proteomes" id="UP000515908"/>
    </source>
</evidence>
<feature type="coiled-coil region" evidence="1">
    <location>
        <begin position="294"/>
        <end position="328"/>
    </location>
</feature>
<sequence length="742" mass="86684">MNSTNIYSSALPPSPVRPHHEESLLSHKDPISYSNHNHNHNMNCTPRSAPLHAPRGKDEEQATLSIQKGDTPSHNVSQSSKAPIVDEVDTQIDLALKNYFLTIQEKDDDIFRLYEDNKRMKQLVGEALKNREEITSQFYTQSLLVTSLQTEVREKQLLLEAQEEENKVLRECVSKIRVALQRPSELQYSTAVLVEDVEALVEAQDSWSAGMDMAKRYVRHFSQVPFQCLVEEEARGRRTLLSTEETQRDCVNECALFCQQQLARQEAHRVALEKEQDAFALERENLVKRQRVLSDTIRQELQQTNEENRNLQRQVQWAGEQLEEKERELYLMTEMLFLRDRQTQLLFQRCTERMGLLETCVAEQHALAGEHAQRGRAHTLQREEHYRTLQANEARLQEEEKTLRSQTKKLQKIVEVLKPFKNQYETLLSESKTKEEQHVALQKMCQGQHEKLKREDKKLADLQKRYTLRCEENDMQTEKMKKLNERLDEKNKELHQLKHKQTQAEKKIEQLQKTIDTVKNELEGQKESAEKRLEKEIKEQQAHDEARIRSLEDELQERIAAYKTVMEETNRVRIEMQTEVDRLAEALTNEKRETQKEASQWIAQYDTVEQKLIQTREQLQKEREVRALLESQQTSEKRMIETILKEKKVNEQPRLEKTTTTVLRLPYGANDAVEQEKDTSLQDKIGVLEAACRESTAVIAGLREALYYERLGRPSIHNSQNGLPTADVSFSSMHLHPHSLVE</sequence>
<dbReference type="AlphaFoldDB" id="A0A7G2CIV2"/>
<protein>
    <submittedName>
        <fullName evidence="3">Uncharacterized protein</fullName>
    </submittedName>
</protein>
<evidence type="ECO:0000256" key="2">
    <source>
        <dbReference type="SAM" id="MobiDB-lite"/>
    </source>
</evidence>
<keyword evidence="4" id="KW-1185">Reference proteome</keyword>
<evidence type="ECO:0000313" key="3">
    <source>
        <dbReference type="EMBL" id="CAD2218881.1"/>
    </source>
</evidence>
<dbReference type="VEuPathDB" id="TriTrypDB:ADEAN_000637400"/>
<feature type="coiled-coil region" evidence="1">
    <location>
        <begin position="382"/>
        <end position="416"/>
    </location>
</feature>
<accession>A0A7G2CIV2</accession>
<dbReference type="Proteomes" id="UP000515908">
    <property type="component" value="Chromosome 12"/>
</dbReference>
<feature type="region of interest" description="Disordered" evidence="2">
    <location>
        <begin position="1"/>
        <end position="82"/>
    </location>
</feature>
<dbReference type="EMBL" id="LR877156">
    <property type="protein sequence ID" value="CAD2218881.1"/>
    <property type="molecule type" value="Genomic_DNA"/>
</dbReference>
<gene>
    <name evidence="3" type="ORF">ADEAN_000637400</name>
</gene>
<feature type="compositionally biased region" description="Basic and acidic residues" evidence="2">
    <location>
        <begin position="18"/>
        <end position="30"/>
    </location>
</feature>
<feature type="compositionally biased region" description="Polar residues" evidence="2">
    <location>
        <begin position="62"/>
        <end position="81"/>
    </location>
</feature>
<organism evidence="3 4">
    <name type="scientific">Angomonas deanei</name>
    <dbReference type="NCBI Taxonomy" id="59799"/>
    <lineage>
        <taxon>Eukaryota</taxon>
        <taxon>Discoba</taxon>
        <taxon>Euglenozoa</taxon>
        <taxon>Kinetoplastea</taxon>
        <taxon>Metakinetoplastina</taxon>
        <taxon>Trypanosomatida</taxon>
        <taxon>Trypanosomatidae</taxon>
        <taxon>Strigomonadinae</taxon>
        <taxon>Angomonas</taxon>
    </lineage>
</organism>
<evidence type="ECO:0000256" key="1">
    <source>
        <dbReference type="SAM" id="Coils"/>
    </source>
</evidence>